<organism evidence="3 4">
    <name type="scientific">Ambispora leptoticha</name>
    <dbReference type="NCBI Taxonomy" id="144679"/>
    <lineage>
        <taxon>Eukaryota</taxon>
        <taxon>Fungi</taxon>
        <taxon>Fungi incertae sedis</taxon>
        <taxon>Mucoromycota</taxon>
        <taxon>Glomeromycotina</taxon>
        <taxon>Glomeromycetes</taxon>
        <taxon>Archaeosporales</taxon>
        <taxon>Ambisporaceae</taxon>
        <taxon>Ambispora</taxon>
    </lineage>
</organism>
<protein>
    <submittedName>
        <fullName evidence="3">14673_t:CDS:1</fullName>
    </submittedName>
</protein>
<comment type="caution">
    <text evidence="3">The sequence shown here is derived from an EMBL/GenBank/DDBJ whole genome shotgun (WGS) entry which is preliminary data.</text>
</comment>
<keyword evidence="1" id="KW-0175">Coiled coil</keyword>
<feature type="compositionally biased region" description="Basic and acidic residues" evidence="2">
    <location>
        <begin position="714"/>
        <end position="790"/>
    </location>
</feature>
<feature type="region of interest" description="Disordered" evidence="2">
    <location>
        <begin position="692"/>
        <end position="818"/>
    </location>
</feature>
<name>A0A9N8Z513_9GLOM</name>
<gene>
    <name evidence="3" type="ORF">ALEPTO_LOCUS2147</name>
</gene>
<dbReference type="EMBL" id="CAJVPS010000290">
    <property type="protein sequence ID" value="CAG8473907.1"/>
    <property type="molecule type" value="Genomic_DNA"/>
</dbReference>
<sequence>MKAQSLLDNTEVEVNLTKIQKSLALKAEEAKLLATLNLLKETKNLILIVPEPRNIVKNNYRNEVEILACEETQVSETTQQVLEEVNKVQTEILQKLQVIQEEIAQNIQEVESAPPLTTLPKPSATITLEVIKAESKVKIKKKALDRQKQAEKEAKNRVKTNPTKQNQKQVEEETKETQKIEKELQQAQEELLSLENKQDFEEALEKLEKELQETLQEKQPKELEKNNLNENTLEKKLEELVQKLQEKEVAEAASQKTMSRFMQEEAQREAFLLEQQQQLLKEANFSETEQARITENLNQLTTENTAQIFGYTNPFTNHISTSQKAEHFSELVQQQELKKAENLIKDSGKGSNAKKSLLSRLEKLAVPSSEEQTLLSHLQLTLEQYIAISLKTPYLTREEKDWLTNNYLSLTQLGKLQLINSGLNVLEINTYEKKEKLLKLTEEQQAQLEVIHPDQFKTFSLTGPQKNILNSLSPLIREDKYSEEALQLLKSLHLKPATQTFLVQEEIIPDQHTAFGTPKSSYLPLKEKFLKGEQKTLRKKKEIAEKKLNKEEIKQNKLSDILLTLGFKTIPKYNYFELLIFAIQNFETEPIKDNQEEQEQLNSQQIEEIITQILIILDTWRNNCSGKEKEAVKKAIKQLSNENLPKEQQFNRINLLLNSYPSDNNKLNNLPSHQREITQNLDLEDLAEKVRTPAIDASTSTSNKYDELLAGLEGEEKERERKRLEREESRRKLEESERSRREQKLSEKDRKLKEQEEKRQKEKELAEQEEKLREEAKTAREKALKEEQENFLKTQQKQLEDKIKKSEENFTNQRKEAELSELKKKADLEELERQNKFNQEQLEKNIKLLEEETQRKLEEIAYDDLKTRAEIEKKRKEDEVTLRKKVAEEEQDLLNQQRKAEDEFNKLKENNRLTLQRAQQDLETKKKKDEEELEKLKKLGAQESQEAQQEIKRLKEKQAEEARIAEQKIKEQAEIGKITAQERDKFSKLNRI</sequence>
<feature type="coiled-coil region" evidence="1">
    <location>
        <begin position="883"/>
        <end position="975"/>
    </location>
</feature>
<feature type="region of interest" description="Disordered" evidence="2">
    <location>
        <begin position="142"/>
        <end position="180"/>
    </location>
</feature>
<evidence type="ECO:0000256" key="1">
    <source>
        <dbReference type="SAM" id="Coils"/>
    </source>
</evidence>
<reference evidence="3" key="1">
    <citation type="submission" date="2021-06" db="EMBL/GenBank/DDBJ databases">
        <authorList>
            <person name="Kallberg Y."/>
            <person name="Tangrot J."/>
            <person name="Rosling A."/>
        </authorList>
    </citation>
    <scope>NUCLEOTIDE SEQUENCE</scope>
    <source>
        <strain evidence="3">FL130A</strain>
    </source>
</reference>
<feature type="compositionally biased region" description="Basic and acidic residues" evidence="2">
    <location>
        <begin position="142"/>
        <end position="156"/>
    </location>
</feature>
<evidence type="ECO:0000313" key="3">
    <source>
        <dbReference type="EMBL" id="CAG8473907.1"/>
    </source>
</evidence>
<feature type="compositionally biased region" description="Basic and acidic residues" evidence="2">
    <location>
        <begin position="169"/>
        <end position="180"/>
    </location>
</feature>
<evidence type="ECO:0000313" key="4">
    <source>
        <dbReference type="Proteomes" id="UP000789508"/>
    </source>
</evidence>
<dbReference type="AlphaFoldDB" id="A0A9N8Z513"/>
<proteinExistence type="predicted"/>
<evidence type="ECO:0000256" key="2">
    <source>
        <dbReference type="SAM" id="MobiDB-lite"/>
    </source>
</evidence>
<feature type="compositionally biased region" description="Basic and acidic residues" evidence="2">
    <location>
        <begin position="798"/>
        <end position="818"/>
    </location>
</feature>
<keyword evidence="4" id="KW-1185">Reference proteome</keyword>
<dbReference type="Proteomes" id="UP000789508">
    <property type="component" value="Unassembled WGS sequence"/>
</dbReference>
<accession>A0A9N8Z513</accession>